<reference evidence="1 2" key="1">
    <citation type="journal article" date="2020" name="ISME J.">
        <title>Comparative genomics reveals insights into cyanobacterial evolution and habitat adaptation.</title>
        <authorList>
            <person name="Chen M.Y."/>
            <person name="Teng W.K."/>
            <person name="Zhao L."/>
            <person name="Hu C.X."/>
            <person name="Zhou Y.K."/>
            <person name="Han B.P."/>
            <person name="Song L.R."/>
            <person name="Shu W.S."/>
        </authorList>
    </citation>
    <scope>NUCLEOTIDE SEQUENCE [LARGE SCALE GENOMIC DNA]</scope>
    <source>
        <strain evidence="1 2">FACHB-3921</strain>
    </source>
</reference>
<comment type="caution">
    <text evidence="1">The sequence shown here is derived from an EMBL/GenBank/DDBJ whole genome shotgun (WGS) entry which is preliminary data.</text>
</comment>
<dbReference type="PANTHER" id="PTHR38009:SF1">
    <property type="entry name" value="CONSERVED HYPOTHETICAL PHAGE TAIL PROTEIN"/>
    <property type="match status" value="1"/>
</dbReference>
<gene>
    <name evidence="1" type="ORF">H6G14_11825</name>
</gene>
<organism evidence="1 2">
    <name type="scientific">Nostoc parmelioides FACHB-3921</name>
    <dbReference type="NCBI Taxonomy" id="2692909"/>
    <lineage>
        <taxon>Bacteria</taxon>
        <taxon>Bacillati</taxon>
        <taxon>Cyanobacteriota</taxon>
        <taxon>Cyanophyceae</taxon>
        <taxon>Nostocales</taxon>
        <taxon>Nostocaceae</taxon>
        <taxon>Nostoc</taxon>
    </lineage>
</organism>
<name>A0ABR8BEN0_9NOSO</name>
<keyword evidence="2" id="KW-1185">Reference proteome</keyword>
<dbReference type="InterPro" id="IPR011747">
    <property type="entry name" value="CHP02241"/>
</dbReference>
<evidence type="ECO:0000313" key="1">
    <source>
        <dbReference type="EMBL" id="MBD2251984.1"/>
    </source>
</evidence>
<accession>A0ABR8BEN0</accession>
<dbReference type="PANTHER" id="PTHR38009">
    <property type="entry name" value="CONSERVED HYPOTHETICAL PHAGE TAIL PROTEIN"/>
    <property type="match status" value="1"/>
</dbReference>
<dbReference type="EMBL" id="JACJQL010000014">
    <property type="protein sequence ID" value="MBD2251984.1"/>
    <property type="molecule type" value="Genomic_DNA"/>
</dbReference>
<proteinExistence type="predicted"/>
<dbReference type="RefSeq" id="WP_190567613.1">
    <property type="nucleotide sequence ID" value="NZ_JACJQL010000014.1"/>
</dbReference>
<dbReference type="Pfam" id="PF06841">
    <property type="entry name" value="Phage_T4_gp19"/>
    <property type="match status" value="1"/>
</dbReference>
<protein>
    <submittedName>
        <fullName evidence="1">Phage tail protein</fullName>
    </submittedName>
</protein>
<dbReference type="NCBIfam" id="TIGR02241">
    <property type="entry name" value="conserved hypothetical phage tail region protein"/>
    <property type="match status" value="1"/>
</dbReference>
<dbReference type="Proteomes" id="UP000621307">
    <property type="component" value="Unassembled WGS sequence"/>
</dbReference>
<evidence type="ECO:0000313" key="2">
    <source>
        <dbReference type="Proteomes" id="UP000621307"/>
    </source>
</evidence>
<dbReference type="InterPro" id="IPR010667">
    <property type="entry name" value="Phage_T4_Gp19"/>
</dbReference>
<sequence length="162" mass="18252">MVSLKRSAAYSAAGQLLNQINPWMSYNFFVEIEGLLVGGFTEVSGINSKISLQEYAEGGQNSFTHQFPTRITYSNLVLSHGLTYIDSLWQWYQEVSQGNVIRKNVTIVLLNHIQLPLQTWTFKAAYPISWQGPRLNALNDSVVAVESFELVHQGIQQEQISS</sequence>